<evidence type="ECO:0000313" key="4">
    <source>
        <dbReference type="Proteomes" id="UP000254291"/>
    </source>
</evidence>
<name>A0A378SFW9_9MYCO</name>
<dbReference type="Pfam" id="PF12680">
    <property type="entry name" value="SnoaL_2"/>
    <property type="match status" value="1"/>
</dbReference>
<sequence>MTDPQVMNRPRGLTDHRALSSPGRAGAHRLYRRWIHELWSGRRVAEQLVSPDFVGHLPNREIRGPAGLQAEVDRTHLTLKELSFVVDVGPIVDGDMVAARWIATGAGRNGPVRYTGNDLLRIANGKVVEYWSGTSRA</sequence>
<evidence type="ECO:0000256" key="1">
    <source>
        <dbReference type="SAM" id="MobiDB-lite"/>
    </source>
</evidence>
<dbReference type="EMBL" id="UGQM01000001">
    <property type="protein sequence ID" value="STZ41633.1"/>
    <property type="molecule type" value="Genomic_DNA"/>
</dbReference>
<accession>A0A378SFW9</accession>
<protein>
    <submittedName>
        <fullName evidence="3">SnoaL-like polyketide cyclase</fullName>
    </submittedName>
</protein>
<evidence type="ECO:0000259" key="2">
    <source>
        <dbReference type="Pfam" id="PF12680"/>
    </source>
</evidence>
<dbReference type="Gene3D" id="3.10.450.50">
    <property type="match status" value="1"/>
</dbReference>
<proteinExistence type="predicted"/>
<feature type="domain" description="SnoaL-like" evidence="2">
    <location>
        <begin position="32"/>
        <end position="130"/>
    </location>
</feature>
<dbReference type="SUPFAM" id="SSF54427">
    <property type="entry name" value="NTF2-like"/>
    <property type="match status" value="1"/>
</dbReference>
<dbReference type="AlphaFoldDB" id="A0A378SFW9"/>
<dbReference type="InterPro" id="IPR037401">
    <property type="entry name" value="SnoaL-like"/>
</dbReference>
<dbReference type="InterPro" id="IPR032710">
    <property type="entry name" value="NTF2-like_dom_sf"/>
</dbReference>
<dbReference type="RefSeq" id="WP_115326553.1">
    <property type="nucleotide sequence ID" value="NZ_JACKST010000065.1"/>
</dbReference>
<dbReference type="Proteomes" id="UP000254291">
    <property type="component" value="Unassembled WGS sequence"/>
</dbReference>
<gene>
    <name evidence="3" type="ORF">NCTC10742_00839</name>
</gene>
<organism evidence="3 4">
    <name type="scientific">Mycolicibacterium gilvum</name>
    <dbReference type="NCBI Taxonomy" id="1804"/>
    <lineage>
        <taxon>Bacteria</taxon>
        <taxon>Bacillati</taxon>
        <taxon>Actinomycetota</taxon>
        <taxon>Actinomycetes</taxon>
        <taxon>Mycobacteriales</taxon>
        <taxon>Mycobacteriaceae</taxon>
        <taxon>Mycolicibacterium</taxon>
    </lineage>
</organism>
<reference evidence="3 4" key="1">
    <citation type="submission" date="2018-06" db="EMBL/GenBank/DDBJ databases">
        <authorList>
            <consortium name="Pathogen Informatics"/>
            <person name="Doyle S."/>
        </authorList>
    </citation>
    <scope>NUCLEOTIDE SEQUENCE [LARGE SCALE GENOMIC DNA]</scope>
    <source>
        <strain evidence="3 4">NCTC10742</strain>
    </source>
</reference>
<feature type="region of interest" description="Disordered" evidence="1">
    <location>
        <begin position="1"/>
        <end position="22"/>
    </location>
</feature>
<evidence type="ECO:0000313" key="3">
    <source>
        <dbReference type="EMBL" id="STZ41633.1"/>
    </source>
</evidence>